<accession>A0A1M7BSC8</accession>
<dbReference type="Gene3D" id="3.90.1530.30">
    <property type="match status" value="1"/>
</dbReference>
<dbReference type="PANTHER" id="PTHR33375">
    <property type="entry name" value="CHROMOSOME-PARTITIONING PROTEIN PARB-RELATED"/>
    <property type="match status" value="1"/>
</dbReference>
<evidence type="ECO:0000313" key="3">
    <source>
        <dbReference type="EMBL" id="SHL57935.1"/>
    </source>
</evidence>
<dbReference type="SUPFAM" id="SSF109709">
    <property type="entry name" value="KorB DNA-binding domain-like"/>
    <property type="match status" value="1"/>
</dbReference>
<comment type="similarity">
    <text evidence="1">Belongs to the ParB family.</text>
</comment>
<protein>
    <submittedName>
        <fullName evidence="3">Chromosome partitioning protein, ParB family</fullName>
    </submittedName>
</protein>
<dbReference type="Pfam" id="PF02195">
    <property type="entry name" value="ParB_N"/>
    <property type="match status" value="1"/>
</dbReference>
<dbReference type="InterPro" id="IPR036086">
    <property type="entry name" value="ParB/Sulfiredoxin_sf"/>
</dbReference>
<organism evidence="3 4">
    <name type="scientific">Anaerotignum lactatifermentans DSM 14214</name>
    <dbReference type="NCBI Taxonomy" id="1121323"/>
    <lineage>
        <taxon>Bacteria</taxon>
        <taxon>Bacillati</taxon>
        <taxon>Bacillota</taxon>
        <taxon>Clostridia</taxon>
        <taxon>Lachnospirales</taxon>
        <taxon>Anaerotignaceae</taxon>
        <taxon>Anaerotignum</taxon>
    </lineage>
</organism>
<reference evidence="3 4" key="1">
    <citation type="submission" date="2016-11" db="EMBL/GenBank/DDBJ databases">
        <authorList>
            <person name="Jaros S."/>
            <person name="Januszkiewicz K."/>
            <person name="Wedrychowicz H."/>
        </authorList>
    </citation>
    <scope>NUCLEOTIDE SEQUENCE [LARGE SCALE GENOMIC DNA]</scope>
    <source>
        <strain evidence="3 4">DSM 14214</strain>
    </source>
</reference>
<dbReference type="GO" id="GO:0007059">
    <property type="term" value="P:chromosome segregation"/>
    <property type="evidence" value="ECO:0007669"/>
    <property type="project" value="TreeGrafter"/>
</dbReference>
<dbReference type="OrthoDB" id="9771505at2"/>
<evidence type="ECO:0000259" key="2">
    <source>
        <dbReference type="SMART" id="SM00470"/>
    </source>
</evidence>
<dbReference type="NCBIfam" id="TIGR00180">
    <property type="entry name" value="parB_part"/>
    <property type="match status" value="1"/>
</dbReference>
<dbReference type="Proteomes" id="UP000183975">
    <property type="component" value="Unassembled WGS sequence"/>
</dbReference>
<dbReference type="PANTHER" id="PTHR33375:SF1">
    <property type="entry name" value="CHROMOSOME-PARTITIONING PROTEIN PARB-RELATED"/>
    <property type="match status" value="1"/>
</dbReference>
<dbReference type="RefSeq" id="WP_072854056.1">
    <property type="nucleotide sequence ID" value="NZ_FRAH01000148.1"/>
</dbReference>
<evidence type="ECO:0000313" key="4">
    <source>
        <dbReference type="Proteomes" id="UP000183975"/>
    </source>
</evidence>
<gene>
    <name evidence="3" type="ORF">SAMN02745138_03621</name>
</gene>
<dbReference type="AlphaFoldDB" id="A0A1M7BSC8"/>
<feature type="domain" description="ParB-like N-terminal" evidence="2">
    <location>
        <begin position="30"/>
        <end position="120"/>
    </location>
</feature>
<dbReference type="EMBL" id="FRAH01000148">
    <property type="protein sequence ID" value="SHL57935.1"/>
    <property type="molecule type" value="Genomic_DNA"/>
</dbReference>
<keyword evidence="4" id="KW-1185">Reference proteome</keyword>
<dbReference type="Gene3D" id="1.10.10.2830">
    <property type="match status" value="1"/>
</dbReference>
<dbReference type="CDD" id="cd16407">
    <property type="entry name" value="ParB_N_like"/>
    <property type="match status" value="1"/>
</dbReference>
<evidence type="ECO:0000256" key="1">
    <source>
        <dbReference type="ARBA" id="ARBA00006295"/>
    </source>
</evidence>
<dbReference type="GO" id="GO:0003677">
    <property type="term" value="F:DNA binding"/>
    <property type="evidence" value="ECO:0007669"/>
    <property type="project" value="InterPro"/>
</dbReference>
<dbReference type="InterPro" id="IPR003115">
    <property type="entry name" value="ParB_N"/>
</dbReference>
<name>A0A1M7BSC8_9FIRM</name>
<proteinExistence type="inferred from homology"/>
<dbReference type="GO" id="GO:0005694">
    <property type="term" value="C:chromosome"/>
    <property type="evidence" value="ECO:0007669"/>
    <property type="project" value="TreeGrafter"/>
</dbReference>
<dbReference type="SMART" id="SM00470">
    <property type="entry name" value="ParB"/>
    <property type="match status" value="1"/>
</dbReference>
<dbReference type="InterPro" id="IPR050336">
    <property type="entry name" value="Chromosome_partition/occlusion"/>
</dbReference>
<sequence length="302" mass="34190">MKNGVSNIKLTSYDDLFGTNDAEQQGKSVIEIDVSELHEFPDHPFRFEMDAEMQELMESVKKYGVLEPILVRKRTQGGYEIISGHKRTSACKAIGQNVIPAVVTDCGDDEATILMVDSNIYRRNILPSQKAKAYKMKYEALKHQGVQNGLHTLEQMGEAFGESGKTVQRYIWLSRLSDDLLELLDRKKMGIVQGIALSFLNQEEQDWILDIIVDEKVQISTKAAELCKECAQNGTLTQEKAKEFLLDSQKKKSDALSINRNRLKSYFPSSYSNEDIEKVIFQLLEEWQQRTGGGEVGQGRSI</sequence>
<dbReference type="SUPFAM" id="SSF110849">
    <property type="entry name" value="ParB/Sulfiredoxin"/>
    <property type="match status" value="1"/>
</dbReference>
<dbReference type="InterPro" id="IPR004437">
    <property type="entry name" value="ParB/RepB/Spo0J"/>
</dbReference>